<name>C1GZW3_PARBA</name>
<accession>C1GZW3</accession>
<proteinExistence type="predicted"/>
<evidence type="ECO:0000256" key="5">
    <source>
        <dbReference type="SAM" id="Phobius"/>
    </source>
</evidence>
<dbReference type="InterPro" id="IPR008253">
    <property type="entry name" value="Marvel"/>
</dbReference>
<dbReference type="GO" id="GO:0016020">
    <property type="term" value="C:membrane"/>
    <property type="evidence" value="ECO:0007669"/>
    <property type="project" value="UniProtKB-SubCell"/>
</dbReference>
<keyword evidence="4 5" id="KW-0472">Membrane</keyword>
<feature type="transmembrane region" description="Helical" evidence="5">
    <location>
        <begin position="178"/>
        <end position="197"/>
    </location>
</feature>
<sequence>MEDFNTLFSPPTQLDLRRITLVTDCVVSLYIPRSHLVFLLILFTFFDTSGIIGDSHLRLILFHLNWRLVGDQLSSASELSQTGDPVYLANYHPRYTRFRKAYISISLARVIRQQISNKRVALAFRSIVERVSTTMPVISRIVSVVLRIGEIGFAAVVAGIIGHDVARTDNFPGFPLGRWIYALVVSGISMLLGLIWLIPFSATFVLWIADLIISCAWFSVFAVLVNWLNRRACGFIFDWGSITDGGVCDRWKAAESFSFLSAILWLVSAIVGIWFTFRTRDRRPVAGDGYRTNHRFWGRRHAV</sequence>
<feature type="transmembrane region" description="Helical" evidence="5">
    <location>
        <begin position="204"/>
        <end position="228"/>
    </location>
</feature>
<comment type="subcellular location">
    <subcellularLocation>
        <location evidence="1">Membrane</location>
        <topology evidence="1">Multi-pass membrane protein</topology>
    </subcellularLocation>
</comment>
<dbReference type="VEuPathDB" id="FungiDB:PAAG_04057"/>
<reference evidence="7 8" key="1">
    <citation type="journal article" date="2011" name="PLoS Genet.">
        <title>Comparative genomic analysis of human fungal pathogens causing paracoccidioidomycosis.</title>
        <authorList>
            <person name="Desjardins C.A."/>
            <person name="Champion M.D."/>
            <person name="Holder J.W."/>
            <person name="Muszewska A."/>
            <person name="Goldberg J."/>
            <person name="Bailao A.M."/>
            <person name="Brigido M.M."/>
            <person name="Ferreira M.E."/>
            <person name="Garcia A.M."/>
            <person name="Grynberg M."/>
            <person name="Gujja S."/>
            <person name="Heiman D.I."/>
            <person name="Henn M.R."/>
            <person name="Kodira C.D."/>
            <person name="Leon-Narvaez H."/>
            <person name="Longo L.V."/>
            <person name="Ma L.J."/>
            <person name="Malavazi I."/>
            <person name="Matsuo A.L."/>
            <person name="Morais F.V."/>
            <person name="Pereira M."/>
            <person name="Rodriguez-Brito S."/>
            <person name="Sakthikumar S."/>
            <person name="Salem-Izacc S.M."/>
            <person name="Sykes S.M."/>
            <person name="Teixeira M.M."/>
            <person name="Vallejo M.C."/>
            <person name="Walter M.E."/>
            <person name="Yandava C."/>
            <person name="Young S."/>
            <person name="Zeng Q."/>
            <person name="Zucker J."/>
            <person name="Felipe M.S."/>
            <person name="Goldman G.H."/>
            <person name="Haas B.J."/>
            <person name="McEwen J.G."/>
            <person name="Nino-Vega G."/>
            <person name="Puccia R."/>
            <person name="San-Blas G."/>
            <person name="Soares C.M."/>
            <person name="Birren B.W."/>
            <person name="Cuomo C.A."/>
        </authorList>
    </citation>
    <scope>NUCLEOTIDE SEQUENCE [LARGE SCALE GENOMIC DNA]</scope>
    <source>
        <strain evidence="8">ATCC MYA-826 / Pb01</strain>
    </source>
</reference>
<dbReference type="OMA" id="NCGSIWH"/>
<feature type="domain" description="MARVEL" evidence="6">
    <location>
        <begin position="142"/>
        <end position="271"/>
    </location>
</feature>
<evidence type="ECO:0000256" key="1">
    <source>
        <dbReference type="ARBA" id="ARBA00004141"/>
    </source>
</evidence>
<dbReference type="OrthoDB" id="4074965at2759"/>
<keyword evidence="2 5" id="KW-0812">Transmembrane</keyword>
<evidence type="ECO:0000259" key="6">
    <source>
        <dbReference type="Pfam" id="PF01284"/>
    </source>
</evidence>
<dbReference type="Pfam" id="PF01284">
    <property type="entry name" value="MARVEL"/>
    <property type="match status" value="1"/>
</dbReference>
<dbReference type="GeneID" id="9097295"/>
<evidence type="ECO:0000256" key="3">
    <source>
        <dbReference type="ARBA" id="ARBA00022989"/>
    </source>
</evidence>
<dbReference type="PANTHER" id="PTHR39608:SF1">
    <property type="entry name" value="INTEGRAL MEMBRANE PROTEIN (AFU_ORTHOLOGUE AFUA_5G08640)"/>
    <property type="match status" value="1"/>
</dbReference>
<evidence type="ECO:0000256" key="2">
    <source>
        <dbReference type="ARBA" id="ARBA00022692"/>
    </source>
</evidence>
<dbReference type="AlphaFoldDB" id="C1GZW3"/>
<feature type="transmembrane region" description="Helical" evidence="5">
    <location>
        <begin position="257"/>
        <end position="277"/>
    </location>
</feature>
<dbReference type="HOGENOM" id="CLU_079951_0_0_1"/>
<dbReference type="EMBL" id="KN294001">
    <property type="protein sequence ID" value="EEH33004.2"/>
    <property type="molecule type" value="Genomic_DNA"/>
</dbReference>
<keyword evidence="8" id="KW-1185">Reference proteome</keyword>
<dbReference type="KEGG" id="pbl:PAAG_04057"/>
<organism evidence="7 8">
    <name type="scientific">Paracoccidioides lutzii (strain ATCC MYA-826 / Pb01)</name>
    <name type="common">Paracoccidioides brasiliensis</name>
    <dbReference type="NCBI Taxonomy" id="502779"/>
    <lineage>
        <taxon>Eukaryota</taxon>
        <taxon>Fungi</taxon>
        <taxon>Dikarya</taxon>
        <taxon>Ascomycota</taxon>
        <taxon>Pezizomycotina</taxon>
        <taxon>Eurotiomycetes</taxon>
        <taxon>Eurotiomycetidae</taxon>
        <taxon>Onygenales</taxon>
        <taxon>Ajellomycetaceae</taxon>
        <taxon>Paracoccidioides</taxon>
    </lineage>
</organism>
<dbReference type="Proteomes" id="UP000002059">
    <property type="component" value="Partially assembled WGS sequence"/>
</dbReference>
<dbReference type="PANTHER" id="PTHR39608">
    <property type="entry name" value="INTEGRAL MEMBRANE PROTEIN (AFU_ORTHOLOGUE AFUA_5G08640)"/>
    <property type="match status" value="1"/>
</dbReference>
<evidence type="ECO:0000313" key="7">
    <source>
        <dbReference type="EMBL" id="EEH33004.2"/>
    </source>
</evidence>
<gene>
    <name evidence="7" type="ORF">PAAG_04057</name>
</gene>
<protein>
    <recommendedName>
        <fullName evidence="6">MARVEL domain-containing protein</fullName>
    </recommendedName>
</protein>
<feature type="transmembrane region" description="Helical" evidence="5">
    <location>
        <begin position="36"/>
        <end position="57"/>
    </location>
</feature>
<keyword evidence="3 5" id="KW-1133">Transmembrane helix</keyword>
<feature type="transmembrane region" description="Helical" evidence="5">
    <location>
        <begin position="144"/>
        <end position="166"/>
    </location>
</feature>
<evidence type="ECO:0000256" key="4">
    <source>
        <dbReference type="ARBA" id="ARBA00023136"/>
    </source>
</evidence>
<dbReference type="eggNOG" id="ENOG502SSGF">
    <property type="taxonomic scope" value="Eukaryota"/>
</dbReference>
<evidence type="ECO:0000313" key="8">
    <source>
        <dbReference type="Proteomes" id="UP000002059"/>
    </source>
</evidence>
<dbReference type="RefSeq" id="XP_015699377.1">
    <property type="nucleotide sequence ID" value="XM_015845151.1"/>
</dbReference>